<comment type="caution">
    <text evidence="4">The sequence shown here is derived from an EMBL/GenBank/DDBJ whole genome shotgun (WGS) entry which is preliminary data.</text>
</comment>
<evidence type="ECO:0000313" key="4">
    <source>
        <dbReference type="EMBL" id="KAK7043842.1"/>
    </source>
</evidence>
<evidence type="ECO:0000256" key="1">
    <source>
        <dbReference type="SAM" id="MobiDB-lite"/>
    </source>
</evidence>
<keyword evidence="2" id="KW-1133">Transmembrane helix</keyword>
<dbReference type="InterPro" id="IPR045338">
    <property type="entry name" value="DUF6535"/>
</dbReference>
<sequence>MVSDMKRESFKPLLTLFVYNQSNSSEDTAKRNPEEKKPTDSKSDPLQKILEAAEKYDKDLVKGWTEDIDTLLVFSGIFSGVVAAFVIESYHKLEEDPADKTAALIEQLVSFQRNSSLALVTDPIPPFQPDASMIRISCFWFLSLTFSITSALYGLLCKQVIREFARDTPTSTAEESLALRQLRRDSFEKWKVPAFISTLPILLEVAVILFFIGILDLLWGLHRTPFIATMTVVAVSATIYFTTTLLPTLMIPKNLKMDIKHGRFKRLSYQFICPYKTPQAWVIYRLTCNILYPLSKFWYYTKDFEEKYNKAAPALRYHIESPASDWSSLDLYVVRQYDQQVTGSEEQLQVYQLRAFEWAVTRFRDSPSMIPHLRKVLEKIPHSVAMSAVLGRWDVAWSPGISEKDVDAVVGDPLYQIPDTSTSTSVEAGICHSKKIKTLFKHQFSEKKCNLSNEPSVSCPNGSSSYSLPHSDVDVEAGGVVCGNVPLGKRICSAVKGCWPFRRSANAQPPLENLALGRATIRKESRDDSPLSPGSDSWSMDSDWTRVPDDPAPGDKCTTSQGTLAQPFGEFEDVPLSGDTPDEGLHRLNVVTARPTHSTVDLAHSWVEVSVP</sequence>
<keyword evidence="2" id="KW-0472">Membrane</keyword>
<feature type="transmembrane region" description="Helical" evidence="2">
    <location>
        <begin position="68"/>
        <end position="87"/>
    </location>
</feature>
<gene>
    <name evidence="4" type="ORF">VNI00_008007</name>
</gene>
<reference evidence="4 5" key="1">
    <citation type="submission" date="2024-01" db="EMBL/GenBank/DDBJ databases">
        <title>A draft genome for a cacao thread blight-causing isolate of Paramarasmius palmivorus.</title>
        <authorList>
            <person name="Baruah I.K."/>
            <person name="Bukari Y."/>
            <person name="Amoako-Attah I."/>
            <person name="Meinhardt L.W."/>
            <person name="Bailey B.A."/>
            <person name="Cohen S.P."/>
        </authorList>
    </citation>
    <scope>NUCLEOTIDE SEQUENCE [LARGE SCALE GENOMIC DNA]</scope>
    <source>
        <strain evidence="4 5">GH-12</strain>
    </source>
</reference>
<feature type="region of interest" description="Disordered" evidence="1">
    <location>
        <begin position="24"/>
        <end position="44"/>
    </location>
</feature>
<organism evidence="4 5">
    <name type="scientific">Paramarasmius palmivorus</name>
    <dbReference type="NCBI Taxonomy" id="297713"/>
    <lineage>
        <taxon>Eukaryota</taxon>
        <taxon>Fungi</taxon>
        <taxon>Dikarya</taxon>
        <taxon>Basidiomycota</taxon>
        <taxon>Agaricomycotina</taxon>
        <taxon>Agaricomycetes</taxon>
        <taxon>Agaricomycetidae</taxon>
        <taxon>Agaricales</taxon>
        <taxon>Marasmiineae</taxon>
        <taxon>Marasmiaceae</taxon>
        <taxon>Paramarasmius</taxon>
    </lineage>
</organism>
<feature type="region of interest" description="Disordered" evidence="1">
    <location>
        <begin position="522"/>
        <end position="562"/>
    </location>
</feature>
<dbReference type="Pfam" id="PF20153">
    <property type="entry name" value="DUF6535"/>
    <property type="match status" value="1"/>
</dbReference>
<dbReference type="Proteomes" id="UP001383192">
    <property type="component" value="Unassembled WGS sequence"/>
</dbReference>
<accession>A0AAW0CZN1</accession>
<keyword evidence="2" id="KW-0812">Transmembrane</keyword>
<name>A0AAW0CZN1_9AGAR</name>
<dbReference type="AlphaFoldDB" id="A0AAW0CZN1"/>
<evidence type="ECO:0000256" key="2">
    <source>
        <dbReference type="SAM" id="Phobius"/>
    </source>
</evidence>
<feature type="transmembrane region" description="Helical" evidence="2">
    <location>
        <begin position="192"/>
        <end position="214"/>
    </location>
</feature>
<protein>
    <recommendedName>
        <fullName evidence="3">DUF6535 domain-containing protein</fullName>
    </recommendedName>
</protein>
<feature type="transmembrane region" description="Helical" evidence="2">
    <location>
        <begin position="133"/>
        <end position="156"/>
    </location>
</feature>
<dbReference type="EMBL" id="JAYKXP010000027">
    <property type="protein sequence ID" value="KAK7043842.1"/>
    <property type="molecule type" value="Genomic_DNA"/>
</dbReference>
<keyword evidence="5" id="KW-1185">Reference proteome</keyword>
<feature type="domain" description="DUF6535" evidence="3">
    <location>
        <begin position="48"/>
        <end position="219"/>
    </location>
</feature>
<proteinExistence type="predicted"/>
<feature type="transmembrane region" description="Helical" evidence="2">
    <location>
        <begin position="226"/>
        <end position="251"/>
    </location>
</feature>
<feature type="compositionally biased region" description="Polar residues" evidence="1">
    <location>
        <begin position="532"/>
        <end position="542"/>
    </location>
</feature>
<evidence type="ECO:0000313" key="5">
    <source>
        <dbReference type="Proteomes" id="UP001383192"/>
    </source>
</evidence>
<feature type="compositionally biased region" description="Basic and acidic residues" evidence="1">
    <location>
        <begin position="27"/>
        <end position="44"/>
    </location>
</feature>
<evidence type="ECO:0000259" key="3">
    <source>
        <dbReference type="Pfam" id="PF20153"/>
    </source>
</evidence>